<keyword evidence="1" id="KW-0812">Transmembrane</keyword>
<feature type="transmembrane region" description="Helical" evidence="1">
    <location>
        <begin position="35"/>
        <end position="59"/>
    </location>
</feature>
<evidence type="ECO:0000313" key="2">
    <source>
        <dbReference type="EMBL" id="CAF1295557.1"/>
    </source>
</evidence>
<gene>
    <name evidence="2" type="ORF">JXQ802_LOCUS29222</name>
</gene>
<evidence type="ECO:0008006" key="4">
    <source>
        <dbReference type="Google" id="ProtNLM"/>
    </source>
</evidence>
<feature type="transmembrane region" description="Helical" evidence="1">
    <location>
        <begin position="97"/>
        <end position="119"/>
    </location>
</feature>
<dbReference type="Proteomes" id="UP000663870">
    <property type="component" value="Unassembled WGS sequence"/>
</dbReference>
<proteinExistence type="predicted"/>
<dbReference type="SUPFAM" id="SSF103473">
    <property type="entry name" value="MFS general substrate transporter"/>
    <property type="match status" value="1"/>
</dbReference>
<keyword evidence="1" id="KW-1133">Transmembrane helix</keyword>
<sequence>MPSEIDKTSQIFENEKIDQSLLYYHQKIVPIKKHLLILLFIQWFTCVVILGVESYLVFIGNAVDISSGIQSLIPIFALTIYYLCGFIVTYEQHRIGLLIFASIGVIIFILICVWFGYIIGDICDDYISETLFQFADVQTPANNAETNALDFEK</sequence>
<evidence type="ECO:0000313" key="3">
    <source>
        <dbReference type="Proteomes" id="UP000663870"/>
    </source>
</evidence>
<accession>A0A815DB08</accession>
<feature type="transmembrane region" description="Helical" evidence="1">
    <location>
        <begin position="71"/>
        <end position="90"/>
    </location>
</feature>
<keyword evidence="3" id="KW-1185">Reference proteome</keyword>
<name>A0A815DB08_9BILA</name>
<dbReference type="EMBL" id="CAJNOL010001136">
    <property type="protein sequence ID" value="CAF1295557.1"/>
    <property type="molecule type" value="Genomic_DNA"/>
</dbReference>
<dbReference type="AlphaFoldDB" id="A0A815DB08"/>
<reference evidence="2" key="1">
    <citation type="submission" date="2021-02" db="EMBL/GenBank/DDBJ databases">
        <authorList>
            <person name="Nowell W R."/>
        </authorList>
    </citation>
    <scope>NUCLEOTIDE SEQUENCE</scope>
</reference>
<organism evidence="2 3">
    <name type="scientific">Rotaria sordida</name>
    <dbReference type="NCBI Taxonomy" id="392033"/>
    <lineage>
        <taxon>Eukaryota</taxon>
        <taxon>Metazoa</taxon>
        <taxon>Spiralia</taxon>
        <taxon>Gnathifera</taxon>
        <taxon>Rotifera</taxon>
        <taxon>Eurotatoria</taxon>
        <taxon>Bdelloidea</taxon>
        <taxon>Philodinida</taxon>
        <taxon>Philodinidae</taxon>
        <taxon>Rotaria</taxon>
    </lineage>
</organism>
<evidence type="ECO:0000256" key="1">
    <source>
        <dbReference type="SAM" id="Phobius"/>
    </source>
</evidence>
<dbReference type="InterPro" id="IPR036259">
    <property type="entry name" value="MFS_trans_sf"/>
</dbReference>
<keyword evidence="1" id="KW-0472">Membrane</keyword>
<protein>
    <recommendedName>
        <fullName evidence="4">Transmembrane protein</fullName>
    </recommendedName>
</protein>
<comment type="caution">
    <text evidence="2">The sequence shown here is derived from an EMBL/GenBank/DDBJ whole genome shotgun (WGS) entry which is preliminary data.</text>
</comment>